<dbReference type="AlphaFoldDB" id="A0A427XKP0"/>
<dbReference type="InterPro" id="IPR001650">
    <property type="entry name" value="Helicase_C-like"/>
</dbReference>
<evidence type="ECO:0000256" key="2">
    <source>
        <dbReference type="ARBA" id="ARBA00012552"/>
    </source>
</evidence>
<dbReference type="CDD" id="cd18805">
    <property type="entry name" value="SF2_C_suv3"/>
    <property type="match status" value="1"/>
</dbReference>
<keyword evidence="6" id="KW-0067">ATP-binding</keyword>
<dbReference type="STRING" id="105984.A0A427XKP0"/>
<reference evidence="12 13" key="1">
    <citation type="submission" date="2018-11" db="EMBL/GenBank/DDBJ databases">
        <title>Genome sequence of Apiotrichum porosum DSM 27194.</title>
        <authorList>
            <person name="Aliyu H."/>
            <person name="Gorte O."/>
            <person name="Ochsenreither K."/>
        </authorList>
    </citation>
    <scope>NUCLEOTIDE SEQUENCE [LARGE SCALE GENOMIC DNA]</scope>
    <source>
        <strain evidence="12 13">DSM 27194</strain>
    </source>
</reference>
<keyword evidence="3" id="KW-0547">Nucleotide-binding</keyword>
<gene>
    <name evidence="12" type="primary">SUV3</name>
    <name evidence="12" type="ORF">EHS24_001394</name>
</gene>
<evidence type="ECO:0000256" key="8">
    <source>
        <dbReference type="ARBA" id="ARBA00023128"/>
    </source>
</evidence>
<dbReference type="PANTHER" id="PTHR12131:SF1">
    <property type="entry name" value="ATP-DEPENDENT RNA HELICASE SUPV3L1, MITOCHONDRIAL-RELATED"/>
    <property type="match status" value="1"/>
</dbReference>
<comment type="subcellular location">
    <subcellularLocation>
        <location evidence="1">Mitochondrion</location>
    </subcellularLocation>
</comment>
<evidence type="ECO:0000313" key="13">
    <source>
        <dbReference type="Proteomes" id="UP000279236"/>
    </source>
</evidence>
<name>A0A427XKP0_9TREE</name>
<dbReference type="SUPFAM" id="SSF52540">
    <property type="entry name" value="P-loop containing nucleoside triphosphate hydrolases"/>
    <property type="match status" value="1"/>
</dbReference>
<evidence type="ECO:0000256" key="9">
    <source>
        <dbReference type="ARBA" id="ARBA00047984"/>
    </source>
</evidence>
<dbReference type="Gene3D" id="3.40.50.300">
    <property type="entry name" value="P-loop containing nucleotide triphosphate hydrolases"/>
    <property type="match status" value="2"/>
</dbReference>
<keyword evidence="4" id="KW-0378">Hydrolase</keyword>
<dbReference type="PROSITE" id="PS51194">
    <property type="entry name" value="HELICASE_CTER"/>
    <property type="match status" value="1"/>
</dbReference>
<evidence type="ECO:0000256" key="3">
    <source>
        <dbReference type="ARBA" id="ARBA00022741"/>
    </source>
</evidence>
<dbReference type="GO" id="GO:0005524">
    <property type="term" value="F:ATP binding"/>
    <property type="evidence" value="ECO:0007669"/>
    <property type="project" value="UniProtKB-KW"/>
</dbReference>
<evidence type="ECO:0000256" key="7">
    <source>
        <dbReference type="ARBA" id="ARBA00022946"/>
    </source>
</evidence>
<dbReference type="Pfam" id="PF22527">
    <property type="entry name" value="DEXQc_Suv3"/>
    <property type="match status" value="1"/>
</dbReference>
<dbReference type="SMART" id="SM00490">
    <property type="entry name" value="HELICc"/>
    <property type="match status" value="1"/>
</dbReference>
<accession>A0A427XKP0</accession>
<dbReference type="GO" id="GO:0000965">
    <property type="term" value="P:mitochondrial RNA 3'-end processing"/>
    <property type="evidence" value="ECO:0007669"/>
    <property type="project" value="TreeGrafter"/>
</dbReference>
<evidence type="ECO:0000259" key="11">
    <source>
        <dbReference type="PROSITE" id="PS51194"/>
    </source>
</evidence>
<comment type="catalytic activity">
    <reaction evidence="9">
        <text>ATP + H2O = ADP + phosphate + H(+)</text>
        <dbReference type="Rhea" id="RHEA:13065"/>
        <dbReference type="ChEBI" id="CHEBI:15377"/>
        <dbReference type="ChEBI" id="CHEBI:15378"/>
        <dbReference type="ChEBI" id="CHEBI:30616"/>
        <dbReference type="ChEBI" id="CHEBI:43474"/>
        <dbReference type="ChEBI" id="CHEBI:456216"/>
        <dbReference type="EC" id="3.6.4.13"/>
    </reaction>
</comment>
<feature type="compositionally biased region" description="Basic and acidic residues" evidence="10">
    <location>
        <begin position="811"/>
        <end position="821"/>
    </location>
</feature>
<dbReference type="OrthoDB" id="6692397at2759"/>
<dbReference type="Pfam" id="PF12513">
    <property type="entry name" value="SUV3_C"/>
    <property type="match status" value="1"/>
</dbReference>
<keyword evidence="8" id="KW-0496">Mitochondrion</keyword>
<dbReference type="Gene3D" id="1.20.58.1080">
    <property type="match status" value="1"/>
</dbReference>
<keyword evidence="13" id="KW-1185">Reference proteome</keyword>
<organism evidence="12 13">
    <name type="scientific">Apiotrichum porosum</name>
    <dbReference type="NCBI Taxonomy" id="105984"/>
    <lineage>
        <taxon>Eukaryota</taxon>
        <taxon>Fungi</taxon>
        <taxon>Dikarya</taxon>
        <taxon>Basidiomycota</taxon>
        <taxon>Agaricomycotina</taxon>
        <taxon>Tremellomycetes</taxon>
        <taxon>Trichosporonales</taxon>
        <taxon>Trichosporonaceae</taxon>
        <taxon>Apiotrichum</taxon>
    </lineage>
</organism>
<dbReference type="GeneID" id="39585937"/>
<keyword evidence="7" id="KW-0809">Transit peptide</keyword>
<dbReference type="PANTHER" id="PTHR12131">
    <property type="entry name" value="ATP-DEPENDENT RNA AND DNA HELICASE"/>
    <property type="match status" value="1"/>
</dbReference>
<dbReference type="RefSeq" id="XP_028474499.1">
    <property type="nucleotide sequence ID" value="XM_028617192.1"/>
</dbReference>
<dbReference type="InterPro" id="IPR022192">
    <property type="entry name" value="SUV3_C"/>
</dbReference>
<proteinExistence type="predicted"/>
<feature type="domain" description="Helicase C-terminal" evidence="11">
    <location>
        <begin position="386"/>
        <end position="562"/>
    </location>
</feature>
<keyword evidence="5 12" id="KW-0347">Helicase</keyword>
<feature type="region of interest" description="Disordered" evidence="10">
    <location>
        <begin position="808"/>
        <end position="844"/>
    </location>
</feature>
<dbReference type="FunFam" id="3.40.50.300:FF:000957">
    <property type="entry name" value="ATP-dependent RNA helicase SUV3L, mitochondrial"/>
    <property type="match status" value="1"/>
</dbReference>
<evidence type="ECO:0000256" key="1">
    <source>
        <dbReference type="ARBA" id="ARBA00004173"/>
    </source>
</evidence>
<dbReference type="Gene3D" id="1.20.272.40">
    <property type="match status" value="1"/>
</dbReference>
<dbReference type="InterPro" id="IPR055206">
    <property type="entry name" value="DEXQc_SUV3"/>
</dbReference>
<evidence type="ECO:0000256" key="4">
    <source>
        <dbReference type="ARBA" id="ARBA00022801"/>
    </source>
</evidence>
<dbReference type="InterPro" id="IPR050699">
    <property type="entry name" value="RNA-DNA_Helicase"/>
</dbReference>
<evidence type="ECO:0000256" key="5">
    <source>
        <dbReference type="ARBA" id="ARBA00022806"/>
    </source>
</evidence>
<comment type="caution">
    <text evidence="12">The sequence shown here is derived from an EMBL/GenBank/DDBJ whole genome shotgun (WGS) entry which is preliminary data.</text>
</comment>
<evidence type="ECO:0000256" key="10">
    <source>
        <dbReference type="SAM" id="MobiDB-lite"/>
    </source>
</evidence>
<dbReference type="CDD" id="cd17913">
    <property type="entry name" value="DEXQc_Suv3"/>
    <property type="match status" value="1"/>
</dbReference>
<dbReference type="InterPro" id="IPR027417">
    <property type="entry name" value="P-loop_NTPase"/>
</dbReference>
<feature type="region of interest" description="Disordered" evidence="10">
    <location>
        <begin position="41"/>
        <end position="67"/>
    </location>
</feature>
<dbReference type="EC" id="3.6.4.13" evidence="2"/>
<dbReference type="Proteomes" id="UP000279236">
    <property type="component" value="Unassembled WGS sequence"/>
</dbReference>
<feature type="compositionally biased region" description="Polar residues" evidence="10">
    <location>
        <begin position="833"/>
        <end position="844"/>
    </location>
</feature>
<dbReference type="InterPro" id="IPR044774">
    <property type="entry name" value="Suv3_DEXQc"/>
</dbReference>
<dbReference type="Pfam" id="PF00271">
    <property type="entry name" value="Helicase_C"/>
    <property type="match status" value="1"/>
</dbReference>
<dbReference type="GO" id="GO:0016787">
    <property type="term" value="F:hydrolase activity"/>
    <property type="evidence" value="ECO:0007669"/>
    <property type="project" value="UniProtKB-KW"/>
</dbReference>
<evidence type="ECO:0000256" key="6">
    <source>
        <dbReference type="ARBA" id="ARBA00022840"/>
    </source>
</evidence>
<dbReference type="EMBL" id="RSCE01000010">
    <property type="protein sequence ID" value="RSH79352.1"/>
    <property type="molecule type" value="Genomic_DNA"/>
</dbReference>
<evidence type="ECO:0000313" key="12">
    <source>
        <dbReference type="EMBL" id="RSH79352.1"/>
    </source>
</evidence>
<sequence>MSIYRQLATRSLRCVAARTAPATVGSVSALRLASGYALNRDRDSSRSNARSTGRRSRAPQQAFDKPNNDAIEELTRSREPIRLEVESLPRLILNRVDEWAASERVKARCVAFGFDSQAATECLDAWTFKIKEDLLMWDDNGESLITQMAARGWDANALILAYESGNFAREFENAFLRNFIEYAAESGPLFIQSHLKALLEATDVSRHAQTYLQARSINRHFHLHMGPTNSGKTYQALKALSRAKTGVYAGPLRLLAHEVWERLNMGSVGDLNGEGRATNLLTGEERRNVHNAGLVSCTIEMLPFYGNAAAEPWDVVVIDEIQMMADDHRGGAWTNAVLGVNAKEVHLCGDETTAHLLQSMVDSFKGDTLTIHRYNRLTPLVVAPESLNGKYENVQPGDCVVTFSRNNVYSVKKNIEGTLGKKCAVVYGALPPETRAEQARDFNEDEGRSQVLVASDAVGMGLNLKIGRVVFASMTKFDGQRDVPLSLTQVKQIAGRAGRFGQGRTTVDNEDDNAATTDEVAAPGGVVTTLHAADLPLLRAMLPLTLPAVTRAVFELPNEALTSMLPLVHPTTTYADLLDHTAALAKLPPNMVLSETRNRLALAEVLEEQRDVLTATDIAVFSNAPVNTRDPKVAGIFQNIVQAYATDYHVDVEEVLKKSTLLHTLKTVEETLAALPPLPPHLGIFRQYLVPPITVGGIPLLESLHKALVLYIWLSFRYSLAFPDRELATAYKLRTEKVLEICLERLPGVRQLKSAERTKEMDKELALFRRKYVDKHGLVKPSIKWVNQEQEERMRKMKRWRSAATEADEVTEIHDRTHKTEGSIQQHHPKQFNYRQISDRGSSW</sequence>
<protein>
    <recommendedName>
        <fullName evidence="2">RNA helicase</fullName>
        <ecNumber evidence="2">3.6.4.13</ecNumber>
    </recommendedName>
</protein>
<dbReference type="GO" id="GO:0045025">
    <property type="term" value="C:mitochondrial degradosome"/>
    <property type="evidence" value="ECO:0007669"/>
    <property type="project" value="TreeGrafter"/>
</dbReference>
<dbReference type="GO" id="GO:0003724">
    <property type="term" value="F:RNA helicase activity"/>
    <property type="evidence" value="ECO:0007669"/>
    <property type="project" value="UniProtKB-EC"/>
</dbReference>